<accession>A0A7J7KQW8</accession>
<proteinExistence type="predicted"/>
<sequence length="66" mass="7750">MMQHYMLIKARYNYSYFLNKNSQIVKVLYIRYYILTTLPFSMACVTIMIALGCSCHIMNQKSLTVA</sequence>
<evidence type="ECO:0000313" key="3">
    <source>
        <dbReference type="Proteomes" id="UP000593567"/>
    </source>
</evidence>
<dbReference type="Proteomes" id="UP000593567">
    <property type="component" value="Unassembled WGS sequence"/>
</dbReference>
<keyword evidence="3" id="KW-1185">Reference proteome</keyword>
<dbReference type="EMBL" id="VXIV02000126">
    <property type="protein sequence ID" value="KAF6040584.1"/>
    <property type="molecule type" value="Genomic_DNA"/>
</dbReference>
<keyword evidence="1" id="KW-0812">Transmembrane</keyword>
<name>A0A7J7KQW8_BUGNE</name>
<dbReference type="AlphaFoldDB" id="A0A7J7KQW8"/>
<organism evidence="2 3">
    <name type="scientific">Bugula neritina</name>
    <name type="common">Brown bryozoan</name>
    <name type="synonym">Sertularia neritina</name>
    <dbReference type="NCBI Taxonomy" id="10212"/>
    <lineage>
        <taxon>Eukaryota</taxon>
        <taxon>Metazoa</taxon>
        <taxon>Spiralia</taxon>
        <taxon>Lophotrochozoa</taxon>
        <taxon>Bryozoa</taxon>
        <taxon>Gymnolaemata</taxon>
        <taxon>Cheilostomatida</taxon>
        <taxon>Flustrina</taxon>
        <taxon>Buguloidea</taxon>
        <taxon>Bugulidae</taxon>
        <taxon>Bugula</taxon>
    </lineage>
</organism>
<evidence type="ECO:0000256" key="1">
    <source>
        <dbReference type="SAM" id="Phobius"/>
    </source>
</evidence>
<reference evidence="2" key="1">
    <citation type="submission" date="2020-06" db="EMBL/GenBank/DDBJ databases">
        <title>Draft genome of Bugula neritina, a colonial animal packing powerful symbionts and potential medicines.</title>
        <authorList>
            <person name="Rayko M."/>
        </authorList>
    </citation>
    <scope>NUCLEOTIDE SEQUENCE [LARGE SCALE GENOMIC DNA]</scope>
    <source>
        <strain evidence="2">Kwan_BN1</strain>
    </source>
</reference>
<keyword evidence="1" id="KW-1133">Transmembrane helix</keyword>
<keyword evidence="1" id="KW-0472">Membrane</keyword>
<feature type="transmembrane region" description="Helical" evidence="1">
    <location>
        <begin position="32"/>
        <end position="52"/>
    </location>
</feature>
<comment type="caution">
    <text evidence="2">The sequence shown here is derived from an EMBL/GenBank/DDBJ whole genome shotgun (WGS) entry which is preliminary data.</text>
</comment>
<protein>
    <submittedName>
        <fullName evidence="2">Uncharacterized protein</fullName>
    </submittedName>
</protein>
<gene>
    <name evidence="2" type="ORF">EB796_001111</name>
</gene>
<evidence type="ECO:0000313" key="2">
    <source>
        <dbReference type="EMBL" id="KAF6040584.1"/>
    </source>
</evidence>